<feature type="transmembrane region" description="Helical" evidence="1">
    <location>
        <begin position="111"/>
        <end position="133"/>
    </location>
</feature>
<keyword evidence="3" id="KW-1185">Reference proteome</keyword>
<keyword evidence="1" id="KW-1133">Transmembrane helix</keyword>
<proteinExistence type="predicted"/>
<keyword evidence="1" id="KW-0812">Transmembrane</keyword>
<name>A0A4S8JCL0_MUSBA</name>
<sequence length="155" mass="16965">MRPCLQSIVLLLSGDNYPPSHMSLTPKNIFKPPAYPHQGVSEPHSSGADTHRYDVSHRLTPTLISPTSGATISATVDTSIAMSTSTHRDPSIDAMLASQDYLSTNLIEHTIAFYTQIFLYGTLNALMCSAFLIMPRGPALEWYTSLKLLSFSSFA</sequence>
<dbReference type="Proteomes" id="UP000317650">
    <property type="component" value="Chromosome 7"/>
</dbReference>
<keyword evidence="1" id="KW-0472">Membrane</keyword>
<dbReference type="EMBL" id="PYDT01000005">
    <property type="protein sequence ID" value="THU59543.1"/>
    <property type="molecule type" value="Genomic_DNA"/>
</dbReference>
<accession>A0A4S8JCL0</accession>
<gene>
    <name evidence="2" type="ORF">C4D60_Mb07t03200</name>
</gene>
<protein>
    <submittedName>
        <fullName evidence="2">Uncharacterized protein</fullName>
    </submittedName>
</protein>
<organism evidence="2 3">
    <name type="scientific">Musa balbisiana</name>
    <name type="common">Banana</name>
    <dbReference type="NCBI Taxonomy" id="52838"/>
    <lineage>
        <taxon>Eukaryota</taxon>
        <taxon>Viridiplantae</taxon>
        <taxon>Streptophyta</taxon>
        <taxon>Embryophyta</taxon>
        <taxon>Tracheophyta</taxon>
        <taxon>Spermatophyta</taxon>
        <taxon>Magnoliopsida</taxon>
        <taxon>Liliopsida</taxon>
        <taxon>Zingiberales</taxon>
        <taxon>Musaceae</taxon>
        <taxon>Musa</taxon>
    </lineage>
</organism>
<evidence type="ECO:0000313" key="2">
    <source>
        <dbReference type="EMBL" id="THU59543.1"/>
    </source>
</evidence>
<comment type="caution">
    <text evidence="2">The sequence shown here is derived from an EMBL/GenBank/DDBJ whole genome shotgun (WGS) entry which is preliminary data.</text>
</comment>
<evidence type="ECO:0000256" key="1">
    <source>
        <dbReference type="SAM" id="Phobius"/>
    </source>
</evidence>
<reference evidence="2 3" key="1">
    <citation type="journal article" date="2019" name="Nat. Plants">
        <title>Genome sequencing of Musa balbisiana reveals subgenome evolution and function divergence in polyploid bananas.</title>
        <authorList>
            <person name="Yao X."/>
        </authorList>
    </citation>
    <scope>NUCLEOTIDE SEQUENCE [LARGE SCALE GENOMIC DNA]</scope>
    <source>
        <strain evidence="3">cv. DH-PKW</strain>
        <tissue evidence="2">Leaves</tissue>
    </source>
</reference>
<evidence type="ECO:0000313" key="3">
    <source>
        <dbReference type="Proteomes" id="UP000317650"/>
    </source>
</evidence>
<dbReference type="AlphaFoldDB" id="A0A4S8JCL0"/>